<dbReference type="PANTHER" id="PTHR37860:SF1">
    <property type="match status" value="1"/>
</dbReference>
<comment type="caution">
    <text evidence="2">The sequence shown here is derived from an EMBL/GenBank/DDBJ whole genome shotgun (WGS) entry which is preliminary data.</text>
</comment>
<sequence length="5342" mass="606897">MPYDKSLSASLDVDGRKQFDTVMSVKRHDIKYGFVWIPHAYWVVDNERVAELSGVIKIKTKGSVTQGDIEAEFQTKQLASHLLGYYTINGPTHGTKLQFDYQFYKSPKQTIKIEGIYSEKTGGFRHDMYGDLSMEFTAYPGYNFYTVLRNIKTQSHVDIGFNVSASRATKEDPAFTFGFQRAERLTGMRLDTRLTLYRPRLIDTRFSFEGIGPKYTALALLNFNPKSREIILSGYLFFPPGTQLYLDAELNMTLPTLHPCVIKTKVHEKQPNDFQVNAVGVWFTGVDFNIDASYQDQSKTNMASHHLKALISSTHFKNIAVDGRFTQDNRQITFIGQGEYNDDHYRTLIRYILLSEQNFTTYVEVDIGKKAYSVNLNADLSNNTNVNMDIHFDQLRDLHISFQRWVTARQKRLSAAFNWDANRDPSQKVSVDVQLDNKGAWHHAGHVSLYYPGRMLNGEFEFLLRDWFCQWHVRMGWSAEANILWRVKMFSEAHNETVYALLSSMNTPFVGWKDTSFNVMWRYHDNLQALNGSMNWQEDYLAFSLLADYLFKTNEFYGEINAVVNSTIPTLPKAAAIAKHRVVWKKSADTLLSFQYNEDGLLLINSSWTLDRGRNENNITGRVKLLTPFAGYRKGFLRTEFVLGHKRDIHGITYLDLEEKVLKIYVNGHMRRITNCMLVVNVTSPMVEFPQMTARFGFVEADRHLVAMVVTTNSTTGIEVLLKLLSLQDFHVFGHVALPIQYLNRAMIIAKRAPEEVDFRVGWGKMDFGFTGIWHYRSPINFVYLYKLYTPLEGFEENGLVLKNIYGNGLDTEISIRLSTHKFGIAILLKDNGKGLIDVLRDRFRHDSQAGHDMFIENFDTRARVVLDTLYYPTITFNAHLMKNESRSIRDRQDSQAGHDMFIENFDTRARVVLDTLYYPTITFNAHLMKFELTNNESRNIRDRQDSQAGHDMFIENFDTRARVVLDTLYYPTITFNAHLMKFVGPDEEDIMEVNATLHLPEKPPIVLTDVFILEEYTVMRNTLNLVTPFQAVKELKSVYTVDILLGEKINVTCLVLLYNGTYWHEISYKIFYEYECGEDDTYQSYVASVGIATPLTVLPGLEARVAARLEDALWKMTADIAMPSFTITALASLELDDPFVETSGSLNLTSAYLEDYFIKMQFKKDFSDVENVVGGGIQIQQGEQNNYLFADVVWRPAPHRHIRFKSRGALVPALPPAELSLLYSEDISRTLSVDFNCEQYYYSLKGDQTQTSVSAALSSPHEGFRAIKIIGEFDKDDIRGSFVTDSTEYSIHGKVLSREPLEMALTLVPLGQGENIDIHVKYENTPTLYTLSADFTGSVTATLQANAEFESNFTDINVKLDIPTSKYKDLYFKSRVDNYPGLRKVLSVEAATPLQRIRYVKGDTDFIFGPKTGYLLCKYELPDMQGEGDLKWSFLIGDLFIRALGHQHVQDIEKSVDLDIYFGNVTTPDMMQKTNAGFKMDLDHDIEKSVDLDIYFGNVTTPDMMQKTNAGFKMDLDHDIEKSVDLDIYFGNVTTPDMMQKTNAGFKMDLDHDIEKSVDLDIYFGNVTTPDMMQKTNAGFKMDLDHVWVIGGNTSFGIIMNKRVNLVINAILPKPNVDVHTLYIDADMGTDDEPLKTMEAEYRTDVTRIVTGVKGNVLYLAESFDTNSTITWTSATGYKHIDNIVKYKWDINGSNHIDYALTSPMVENMTTLKVKGSYQKDMVHKYEIVKGNMHHPGDSQIGEIDLRYGGVRHTDGHFNVTTPFKRLPWLKSIFDINNVEEHSDNKVDLFWPNKTASVNTTHRYHKQEKGFTQNGVISLSVPLSRQHIVNTEYYYIQGDKNSNGNATIDFDRERFVKGSFNQILSKSERNLDLATMDIEVENVHTPVGIKYIHEFDDTGNIDVKQATVFHLHNATKFNVTGKLDVFTYDIGKNLKLTAIHGNRTWTFDNKYEAVDKELKQGTNIMWAEDVWFNYNLHVTNKTTDETESQQLVMNVWWPLRTFNLVAQYNLQDTLLDGTAQLNWNVKEENKTAELRGRWENPPIAEGNLHHVDLSLAHPSFSKEENKTAELRGRWENPPIAEGNLHHVDLSLAHPSFSKEENKTAELRGRWENPPIAEGNLHHVDLSLAHPSFSKEENKTAELRGRWENPPIAEGNLHHVDLSLAHPSFSKEENKTAELRGRWENPPIAEGNLHHVDLSLAHPSFSKEENKTAELRGRWENPPIAEGNLHHVDLSLAHPSFSKEENKTAELRGRWENPPIAEGNLHHVDLSLAHPSFSKDVTLKGQYLSTPSVMSNISLELQYSDYENEYLKLKSILTDNSNGPVRDYKFALACTHPSTNLDLDMKSDINIRSHWYYFNNFYRFQKSLFYEKLRHNKFLIDTANSAIQYERANETYFYKANGTWELVYPEYKLKAWVSRPTGNDTGTATLYMKNRSFVAHYNSTDDISYHMIGQIVDTRYAKFDSWRNFDDVTTIDLASYIRLNHSRLLTSAVKWRPEIFSEVKSQAVYTIKLVYSQINDTLIIIKETPMEAHLALRKIWTDAKPRIRDFLDDLNDLHVIKDDLDEFERFLNQSYSNNDFYVKDIVEFTYYVLDEMAIRNHLESLPGIVNDMWGMMGNTSQSIKQSLTYIVDSIKKAYANFLESVNKVLEADFMELVSDRLEAMILQYDTFIRDLHMKFLEYWEETWVNATNRLSKYWHEVLKSIEPLFFKVLHYTESFVFTVWKSVMDFFYNRTQELTVSPYFNYVSTFGHEMDRIYKDLMNNDLITNIKKYSKKLFNVVWTKIEKYIPFKDEIMQLYAEFRNAWQNFLKTKQVVYVTEKYQEAYVRLKWWYDYFLIGEALQTVGDILYNKLTDMSKTALQYEELHRSPKTNFIFDPRVGAILLEQKLPMSWHAFNRTPDFTEISEYRTVKDFTDEWLTTNKSIWSFYYDIRPYMDFDNLMPPFAGMAMMTGQGTLVTFDKRVFTISEAGTFLLSKDYRQDNFTVLMESNDQGRYNLVVLTRRSLVHIDLYREDNFTVLMESNDQGRYNLVVLTRRSLVHIDLYREDNFTVLMESNDQGRYNLVVLTRRSLVHIDLYREDNFTVLMESNDQGRYNLVVLTRRSLVHIDLYREDNFTVLMESNDQGRYNLVVLTRRSLVHIDLYREDNFTVLMESNDQGRYNLVVLTRRSLVHIDLYREDNFTVLMESNDQGRYNLVVLTRRSLVHIDLYREDNFTVLMESNDQGRYNLVVLTRRSLVHIDLYREDNFTVLMESNDQGRYNLVVLTRRSLVHIDLYREDNFTVLMESNDQGRYNLVVLTRRSLVHIDLYREDNFTVLMESNDQGRYNLVVLTRRSLVHIDLYRETVSIGHTALSLPALVDGLVIDRQTDTLTIQEHNGLDIQCNLLFHTCKLQVSGHTALSLPALVDGLVIDRQTDTLTIQEHNGLDIQCNLLFHTCKLQVSGHTALSLPALVDGLVIDRQTDTLTIQEHNGLDIQCNLLFHTCKLQVSGHTALSLPALVDGLVIDRQTDTLTIQEHNGLDIQCNLLFHTCKLQVSGHTALSLPALVDGLVIDRQTDTLTIQEHNGLDIQCNLLFHTCKLQVSGHTALSLPALVDGLVIDRQTDTLTIQEHNGLDIQCNLLFHTCKLQVSGHTALSLPALVDGLVIDRQTDTLTIQEHNGLDIQCNLLFHTCKLQVSGHTALSLPALVDGLVIDRQTDTLTIQEHNGLDIQCNLLFHTCKLQVSGHTALSLPALVDGLVIDRQTDTLTIQEHNGLDIQCNLLFHTCKLQVSGHTALSLPALVDGLVIDRQTDTLTIQEHNGLDIQCNLLFHTCKLQVSGHTALSLPALVDGLVIDRQTDTLTIQEHNGLDIQCNLLFHTCKLQVSGHTALSLPALVDGLVIDRQTDTLTIQEHNGLDIQCNLLFHTCKLQVSGHTALSLPALVDGLVIDRQTDTLTIQEHNGLDIQCNLLFHTCKLQVSGHTALSLPALVDGLVIDRQTDTLTIQEHNGLDIQCNLLFHTCKLQVSGHTALSLPALVDGLVIDRQTDTLTIQEHNGLDIQCNLLFHTCKLQVSGHTALSLPALVDGLVIDRQTDTLTIQEHNGLDIQCNLLFHTCKLQVSGHTALSLPALVDGLVIDRQTDTLTIQEHNGLDIQCNLLFHTCKLQVSGHTALSLPALVDGLVIDRQTDTLTIQEHNGLDIQCNLLFHTCKLQVSGHTALSLPALVDGLVIDRQTDTLTIQEHNGLDIQCNLLFHTCKLQVSGHTALSLPALVDGLVIDRQTDTLTIQEHNGLDIQCNLLFHTCKLQVSGHTALSLPALVDGLVIDRQTDTLTIQEHNGLDIQCNLLFHTCKLQVSGHTALSLPALVDGLVIDRQTDTLTIQEHNGLDIQCNLLFHTCKLQVSGHTALSLPALVDGLVIDRQTDTLTIQEHNGLDIQCNLLFHTCKLQVSGHTALSLPALVDGLVIDRQTDTLTIQEHNGLDIQCNLLFHTCKLQVSGHTALSLPALVDGLVIDRQTDTLTIQEHNGLDIQCNLLFHTCKLQVSGHTALSLPALVDGLVIDRQTDTLTIQEHNGLDIQCNLLFHTCKLQVSGHTALSLPALVDGLVIDRQTDTLTIQEHNGLDIQCNLLFHTCKLQVSGHTALSLPALVDGLVIDRQTDTLTIQEHNGLDIQCNLLFHTCKLQVSGHTALSLPALVDGLVIDRQTDTLTIQEHNGLDIQCNLLFHTCKLQVSGHTALSLPALVDGLVIDRQTDTLTIQEHNGLDIQCNLLFHTCKLQVSGHTALSLPALVDGLVIDRQTDTLTIQEHNGLDIQCNLLFHTCKLQVSGHTALSLPALVDGLVIDRQTDTLTIQEHNGLDIQCNLLFHTCKLQVSGHTALSLPALVDGLVIDRQTDTLTIQEHNGLDIQCNLLFHTCKLQVSGWYYATLGGLLGTYNNEQYDDLLLPNNTFTTSIPTLGHSWNIVPSATPTNIENKDLKNDTQCDKFFQNKVSPLHPCFSVIPSLPFNMECLAGGDACALASAYKELCLHQHLPIHMPDHCHQCTTPQGDVIEEGSFHLLQYIPNSSDVVFLVEAQRCNNNLRKTKNLDLFVEAFDIKMQANGFSDNRYAVVGFGGRGVYRRPRALYVNNEVFTNSIEISQHFDNFVIDKADIARSNRSARTDMFAALSFATRLPFRAAVPRTFILMPCSKCDSAFMRLDYSTIYHNLMESSVTLHILMDDDFMLSKKRAAKYLFGVDNTLAYTNKDYEKLVGDAALRKQVKLPKEKLGLCTSLAMETNGTIFAGAKLQGDRPTARRFSTVVGARAASATARCATPPRCECSEGRLTCRPCADTQRLMELSFFNSDDIDELIDMAMEPPTLPSFR</sequence>
<dbReference type="PROSITE" id="PS51233">
    <property type="entry name" value="VWFD"/>
    <property type="match status" value="1"/>
</dbReference>
<dbReference type="SUPFAM" id="SSF48403">
    <property type="entry name" value="Ankyrin repeat"/>
    <property type="match status" value="1"/>
</dbReference>
<keyword evidence="3" id="KW-1185">Reference proteome</keyword>
<dbReference type="PANTHER" id="PTHR37860">
    <property type="entry name" value="AGAP008810-PA"/>
    <property type="match status" value="1"/>
</dbReference>
<evidence type="ECO:0000259" key="1">
    <source>
        <dbReference type="PROSITE" id="PS51233"/>
    </source>
</evidence>
<dbReference type="InterPro" id="IPR036770">
    <property type="entry name" value="Ankyrin_rpt-contain_sf"/>
</dbReference>
<dbReference type="EMBL" id="JARGEI010000026">
    <property type="protein sequence ID" value="KAJ8708374.1"/>
    <property type="molecule type" value="Genomic_DNA"/>
</dbReference>
<reference evidence="2" key="1">
    <citation type="submission" date="2023-03" db="EMBL/GenBank/DDBJ databases">
        <title>Chromosome-level genomes of two armyworms, Mythimna separata and Mythimna loreyi, provide insights into the biosynthesis and reception of sex pheromones.</title>
        <authorList>
            <person name="Zhao H."/>
        </authorList>
    </citation>
    <scope>NUCLEOTIDE SEQUENCE</scope>
    <source>
        <strain evidence="2">BeijingLab</strain>
        <tissue evidence="2">Pupa</tissue>
    </source>
</reference>
<name>A0AAD8DME3_MYTSE</name>
<proteinExistence type="predicted"/>
<dbReference type="InterPro" id="IPR001846">
    <property type="entry name" value="VWF_type-D"/>
</dbReference>
<protein>
    <recommendedName>
        <fullName evidence="1">VWFD domain-containing protein</fullName>
    </recommendedName>
</protein>
<evidence type="ECO:0000313" key="2">
    <source>
        <dbReference type="EMBL" id="KAJ8708374.1"/>
    </source>
</evidence>
<accession>A0AAD8DME3</accession>
<dbReference type="Proteomes" id="UP001231518">
    <property type="component" value="Chromosome 25"/>
</dbReference>
<gene>
    <name evidence="2" type="ORF">PYW07_010499</name>
</gene>
<feature type="domain" description="VWFD" evidence="1">
    <location>
        <begin position="4751"/>
        <end position="4947"/>
    </location>
</feature>
<evidence type="ECO:0000313" key="3">
    <source>
        <dbReference type="Proteomes" id="UP001231518"/>
    </source>
</evidence>
<organism evidence="2 3">
    <name type="scientific">Mythimna separata</name>
    <name type="common">Oriental armyworm</name>
    <name type="synonym">Pseudaletia separata</name>
    <dbReference type="NCBI Taxonomy" id="271217"/>
    <lineage>
        <taxon>Eukaryota</taxon>
        <taxon>Metazoa</taxon>
        <taxon>Ecdysozoa</taxon>
        <taxon>Arthropoda</taxon>
        <taxon>Hexapoda</taxon>
        <taxon>Insecta</taxon>
        <taxon>Pterygota</taxon>
        <taxon>Neoptera</taxon>
        <taxon>Endopterygota</taxon>
        <taxon>Lepidoptera</taxon>
        <taxon>Glossata</taxon>
        <taxon>Ditrysia</taxon>
        <taxon>Noctuoidea</taxon>
        <taxon>Noctuidae</taxon>
        <taxon>Noctuinae</taxon>
        <taxon>Hadenini</taxon>
        <taxon>Mythimna</taxon>
    </lineage>
</organism>